<sequence>FSLASALAKEDKREGCTPPRAITCGDERHELTKSDCQRWDYIYCMKTLSRTSPIDGCISSELLVWDRSSPWRLLASAAPILTWPCLNMEESSLTIFCNEDVCNDTLVDKGISICAERYSRGFVQYVERAPVDSPPSCPECRAPENSSSPIVDAHSIALLIILAFLILQIFNTYRHTAKLERMHDDMCLNAVLPPQPSKKSDFIELTTYSPTRPP</sequence>
<feature type="non-terminal residue" evidence="2">
    <location>
        <position position="214"/>
    </location>
</feature>
<keyword evidence="1" id="KW-1133">Transmembrane helix</keyword>
<evidence type="ECO:0000313" key="3">
    <source>
        <dbReference type="Proteomes" id="UP001432027"/>
    </source>
</evidence>
<protein>
    <submittedName>
        <fullName evidence="2">Uncharacterized protein</fullName>
    </submittedName>
</protein>
<evidence type="ECO:0000256" key="1">
    <source>
        <dbReference type="SAM" id="Phobius"/>
    </source>
</evidence>
<feature type="non-terminal residue" evidence="2">
    <location>
        <position position="1"/>
    </location>
</feature>
<name>A0AAV5TY19_9BILA</name>
<keyword evidence="3" id="KW-1185">Reference proteome</keyword>
<organism evidence="2 3">
    <name type="scientific">Pristionchus entomophagus</name>
    <dbReference type="NCBI Taxonomy" id="358040"/>
    <lineage>
        <taxon>Eukaryota</taxon>
        <taxon>Metazoa</taxon>
        <taxon>Ecdysozoa</taxon>
        <taxon>Nematoda</taxon>
        <taxon>Chromadorea</taxon>
        <taxon>Rhabditida</taxon>
        <taxon>Rhabditina</taxon>
        <taxon>Diplogasteromorpha</taxon>
        <taxon>Diplogasteroidea</taxon>
        <taxon>Neodiplogasteridae</taxon>
        <taxon>Pristionchus</taxon>
    </lineage>
</organism>
<evidence type="ECO:0000313" key="2">
    <source>
        <dbReference type="EMBL" id="GMS99161.1"/>
    </source>
</evidence>
<gene>
    <name evidence="2" type="ORF">PENTCL1PPCAC_21336</name>
</gene>
<feature type="transmembrane region" description="Helical" evidence="1">
    <location>
        <begin position="153"/>
        <end position="173"/>
    </location>
</feature>
<comment type="caution">
    <text evidence="2">The sequence shown here is derived from an EMBL/GenBank/DDBJ whole genome shotgun (WGS) entry which is preliminary data.</text>
</comment>
<keyword evidence="1" id="KW-0472">Membrane</keyword>
<accession>A0AAV5TY19</accession>
<keyword evidence="1" id="KW-0812">Transmembrane</keyword>
<reference evidence="2" key="1">
    <citation type="submission" date="2023-10" db="EMBL/GenBank/DDBJ databases">
        <title>Genome assembly of Pristionchus species.</title>
        <authorList>
            <person name="Yoshida K."/>
            <person name="Sommer R.J."/>
        </authorList>
    </citation>
    <scope>NUCLEOTIDE SEQUENCE</scope>
    <source>
        <strain evidence="2">RS0144</strain>
    </source>
</reference>
<dbReference type="AlphaFoldDB" id="A0AAV5TY19"/>
<dbReference type="EMBL" id="BTSX01000005">
    <property type="protein sequence ID" value="GMS99161.1"/>
    <property type="molecule type" value="Genomic_DNA"/>
</dbReference>
<dbReference type="Proteomes" id="UP001432027">
    <property type="component" value="Unassembled WGS sequence"/>
</dbReference>
<proteinExistence type="predicted"/>